<comment type="caution">
    <text evidence="3">The sequence shown here is derived from an EMBL/GenBank/DDBJ whole genome shotgun (WGS) entry which is preliminary data.</text>
</comment>
<evidence type="ECO:0000313" key="3">
    <source>
        <dbReference type="EMBL" id="KAG2388484.1"/>
    </source>
</evidence>
<reference evidence="3 4" key="1">
    <citation type="journal article" date="2018" name="BMC Genomics">
        <title>The genome of Naegleria lovaniensis, the basis for a comparative approach to unravel pathogenicity factors of the human pathogenic amoeba N. fowleri.</title>
        <authorList>
            <person name="Liechti N."/>
            <person name="Schurch N."/>
            <person name="Bruggmann R."/>
            <person name="Wittwer M."/>
        </authorList>
    </citation>
    <scope>NUCLEOTIDE SEQUENCE [LARGE SCALE GENOMIC DNA]</scope>
    <source>
        <strain evidence="3 4">ATCC 30569</strain>
    </source>
</reference>
<dbReference type="InterPro" id="IPR032675">
    <property type="entry name" value="LRR_dom_sf"/>
</dbReference>
<dbReference type="InterPro" id="IPR001810">
    <property type="entry name" value="F-box_dom"/>
</dbReference>
<gene>
    <name evidence="3" type="ORF">C9374_000648</name>
</gene>
<dbReference type="SUPFAM" id="SSF81383">
    <property type="entry name" value="F-box domain"/>
    <property type="match status" value="1"/>
</dbReference>
<feature type="compositionally biased region" description="Basic residues" evidence="1">
    <location>
        <begin position="501"/>
        <end position="511"/>
    </location>
</feature>
<dbReference type="Proteomes" id="UP000816034">
    <property type="component" value="Unassembled WGS sequence"/>
</dbReference>
<evidence type="ECO:0000256" key="1">
    <source>
        <dbReference type="SAM" id="MobiDB-lite"/>
    </source>
</evidence>
<dbReference type="Gene3D" id="3.80.10.10">
    <property type="entry name" value="Ribonuclease Inhibitor"/>
    <property type="match status" value="1"/>
</dbReference>
<sequence>MSTLQVANDWNSSCSAPGWGDIPTEIYGEILSFLPVLPYCFKFSSVCKSWSEQVDYLLNSMSRNAEQFNFHLHFGYVNASKIEYVDLLRIIARCRGVKKITLVNMVVSNEVLNAIALTRVETLIISDCALRSSYTEKRYGNDVVLPFGNKDIDDLSTIFPSYWGRRSFANARQRKEDLQNFKQILGNQNNDPETKIVTRFQFLKYILFINISGTITLNETYSAKYRKLDVFDPGETDLTTLNFAADKEILDNLDDYNYIKRCFTTLLTVNNHSPIYITALYLEDEHSSSRYSHYLTLQPDPARLYSQWYTLRKSIPIFSLYSFSEWVAILEKYNLFHCFDPSNLNSMSDQRLKECMEAKLIPPFALCDGKTFLEIRYLKPMLDAIPMLSSASKKGKKYADWRNTDLVASCIKFITWIHENRPDTVDEEDAAVKKALKACKDVDKKWKTWFESVTFDTKPEDMICWAHFLLTGKYSANSKKTMKKAQTELDMESDEEEEKPKKRTYNRKKKKQIDSDEEKPKKKAASKRKKKQADDESTEKESKKKKSTAPPPTTERRVTRSSSKSVQ</sequence>
<feature type="domain" description="F-box" evidence="2">
    <location>
        <begin position="19"/>
        <end position="56"/>
    </location>
</feature>
<dbReference type="Pfam" id="PF00646">
    <property type="entry name" value="F-box"/>
    <property type="match status" value="1"/>
</dbReference>
<dbReference type="RefSeq" id="XP_044552476.1">
    <property type="nucleotide sequence ID" value="XM_044696344.1"/>
</dbReference>
<dbReference type="InterPro" id="IPR036047">
    <property type="entry name" value="F-box-like_dom_sf"/>
</dbReference>
<dbReference type="AlphaFoldDB" id="A0AA88GYT0"/>
<keyword evidence="4" id="KW-1185">Reference proteome</keyword>
<feature type="region of interest" description="Disordered" evidence="1">
    <location>
        <begin position="485"/>
        <end position="567"/>
    </location>
</feature>
<evidence type="ECO:0000313" key="4">
    <source>
        <dbReference type="Proteomes" id="UP000816034"/>
    </source>
</evidence>
<evidence type="ECO:0000259" key="2">
    <source>
        <dbReference type="Pfam" id="PF00646"/>
    </source>
</evidence>
<dbReference type="EMBL" id="PYSW02000010">
    <property type="protein sequence ID" value="KAG2388484.1"/>
    <property type="molecule type" value="Genomic_DNA"/>
</dbReference>
<feature type="compositionally biased region" description="Basic residues" evidence="1">
    <location>
        <begin position="521"/>
        <end position="531"/>
    </location>
</feature>
<accession>A0AA88GYT0</accession>
<organism evidence="3 4">
    <name type="scientific">Naegleria lovaniensis</name>
    <name type="common">Amoeba</name>
    <dbReference type="NCBI Taxonomy" id="51637"/>
    <lineage>
        <taxon>Eukaryota</taxon>
        <taxon>Discoba</taxon>
        <taxon>Heterolobosea</taxon>
        <taxon>Tetramitia</taxon>
        <taxon>Eutetramitia</taxon>
        <taxon>Vahlkampfiidae</taxon>
        <taxon>Naegleria</taxon>
    </lineage>
</organism>
<name>A0AA88GYT0_NAELO</name>
<dbReference type="GeneID" id="68093110"/>
<proteinExistence type="predicted"/>
<protein>
    <recommendedName>
        <fullName evidence="2">F-box domain-containing protein</fullName>
    </recommendedName>
</protein>